<sequence>MDQKGATPTTTSFDDILAVIKILGFLGITGWFAWGYFADTKTTPPDQNPAMTLAEFKALNNDQRNAYVSTAISGLAASEPDTESFRRCMSDFAARKLETLLFVEVLGWCEKERQLNRAEFEAHFDELAYGDLSMTAKSLCEGAMSAQLVAPASAKFPFLDATIFHHDRQIYDVTSYVDSQNVFGAMMRTNFTCTVQFNGGDTHASSSWTLPEIAIIE</sequence>
<organism evidence="2 3">
    <name type="scientific">Rhodobacter capsulatus</name>
    <name type="common">Rhodopseudomonas capsulata</name>
    <dbReference type="NCBI Taxonomy" id="1061"/>
    <lineage>
        <taxon>Bacteria</taxon>
        <taxon>Pseudomonadati</taxon>
        <taxon>Pseudomonadota</taxon>
        <taxon>Alphaproteobacteria</taxon>
        <taxon>Rhodobacterales</taxon>
        <taxon>Rhodobacter group</taxon>
        <taxon>Rhodobacter</taxon>
    </lineage>
</organism>
<keyword evidence="1" id="KW-1133">Transmembrane helix</keyword>
<dbReference type="RefSeq" id="WP_074553558.1">
    <property type="nucleotide sequence ID" value="NZ_CP119563.1"/>
</dbReference>
<gene>
    <name evidence="2" type="ORF">SAMN04244550_01670</name>
</gene>
<dbReference type="EMBL" id="FNAY01000007">
    <property type="protein sequence ID" value="SDF11176.1"/>
    <property type="molecule type" value="Genomic_DNA"/>
</dbReference>
<dbReference type="AlphaFoldDB" id="A0A1G7IF80"/>
<evidence type="ECO:0000313" key="2">
    <source>
        <dbReference type="EMBL" id="SDF11176.1"/>
    </source>
</evidence>
<keyword evidence="1" id="KW-0472">Membrane</keyword>
<name>A0A1G7IF80_RHOCA</name>
<dbReference type="Proteomes" id="UP000183812">
    <property type="component" value="Unassembled WGS sequence"/>
</dbReference>
<feature type="transmembrane region" description="Helical" evidence="1">
    <location>
        <begin position="16"/>
        <end position="37"/>
    </location>
</feature>
<keyword evidence="1" id="KW-0812">Transmembrane</keyword>
<evidence type="ECO:0000313" key="3">
    <source>
        <dbReference type="Proteomes" id="UP000183812"/>
    </source>
</evidence>
<reference evidence="2 3" key="1">
    <citation type="submission" date="2016-10" db="EMBL/GenBank/DDBJ databases">
        <authorList>
            <person name="de Groot N.N."/>
        </authorList>
    </citation>
    <scope>NUCLEOTIDE SEQUENCE [LARGE SCALE GENOMIC DNA]</scope>
    <source>
        <strain evidence="3">DSM 938 / 37b4</strain>
    </source>
</reference>
<protein>
    <submittedName>
        <fullName evidence="2">Uncharacterized protein</fullName>
    </submittedName>
</protein>
<accession>A0A1G7IF80</accession>
<proteinExistence type="predicted"/>
<evidence type="ECO:0000256" key="1">
    <source>
        <dbReference type="SAM" id="Phobius"/>
    </source>
</evidence>
<dbReference type="OrthoDB" id="74312at2"/>